<protein>
    <recommendedName>
        <fullName evidence="8">Isoprenylcysteine carboxylmethyltransferase family protein</fullName>
    </recommendedName>
</protein>
<dbReference type="PANTHER" id="PTHR12714:SF9">
    <property type="entry name" value="PROTEIN-S-ISOPRENYLCYSTEINE O-METHYLTRANSFERASE"/>
    <property type="match status" value="1"/>
</dbReference>
<dbReference type="GO" id="GO:0012505">
    <property type="term" value="C:endomembrane system"/>
    <property type="evidence" value="ECO:0007669"/>
    <property type="project" value="UniProtKB-SubCell"/>
</dbReference>
<organism evidence="6 7">
    <name type="scientific">Tianweitania populi</name>
    <dbReference type="NCBI Taxonomy" id="1607949"/>
    <lineage>
        <taxon>Bacteria</taxon>
        <taxon>Pseudomonadati</taxon>
        <taxon>Pseudomonadota</taxon>
        <taxon>Alphaproteobacteria</taxon>
        <taxon>Hyphomicrobiales</taxon>
        <taxon>Phyllobacteriaceae</taxon>
        <taxon>Tianweitania</taxon>
    </lineage>
</organism>
<dbReference type="GO" id="GO:0016740">
    <property type="term" value="F:transferase activity"/>
    <property type="evidence" value="ECO:0007669"/>
    <property type="project" value="UniProtKB-ARBA"/>
</dbReference>
<dbReference type="Gene3D" id="1.20.120.1630">
    <property type="match status" value="1"/>
</dbReference>
<dbReference type="PANTHER" id="PTHR12714">
    <property type="entry name" value="PROTEIN-S ISOPRENYLCYSTEINE O-METHYLTRANSFERASE"/>
    <property type="match status" value="1"/>
</dbReference>
<proteinExistence type="predicted"/>
<evidence type="ECO:0000256" key="4">
    <source>
        <dbReference type="ARBA" id="ARBA00023136"/>
    </source>
</evidence>
<keyword evidence="3 5" id="KW-1133">Transmembrane helix</keyword>
<keyword evidence="7" id="KW-1185">Reference proteome</keyword>
<dbReference type="RefSeq" id="WP_189502918.1">
    <property type="nucleotide sequence ID" value="NZ_BMZQ01000001.1"/>
</dbReference>
<evidence type="ECO:0000313" key="7">
    <source>
        <dbReference type="Proteomes" id="UP000630142"/>
    </source>
</evidence>
<accession>A0A8J3DYA1</accession>
<dbReference type="EMBL" id="BMZQ01000001">
    <property type="protein sequence ID" value="GHD12192.1"/>
    <property type="molecule type" value="Genomic_DNA"/>
</dbReference>
<comment type="subcellular location">
    <subcellularLocation>
        <location evidence="1">Endomembrane system</location>
        <topology evidence="1">Multi-pass membrane protein</topology>
    </subcellularLocation>
</comment>
<evidence type="ECO:0000256" key="3">
    <source>
        <dbReference type="ARBA" id="ARBA00022989"/>
    </source>
</evidence>
<keyword evidence="4 5" id="KW-0472">Membrane</keyword>
<dbReference type="Proteomes" id="UP000630142">
    <property type="component" value="Unassembled WGS sequence"/>
</dbReference>
<evidence type="ECO:0000256" key="2">
    <source>
        <dbReference type="ARBA" id="ARBA00022692"/>
    </source>
</evidence>
<comment type="caution">
    <text evidence="6">The sequence shown here is derived from an EMBL/GenBank/DDBJ whole genome shotgun (WGS) entry which is preliminary data.</text>
</comment>
<name>A0A8J3DYA1_9HYPH</name>
<sequence>MLEALVVIFAIITIGSFSWGLRGHFRAPDGMPRGMQALTAVSGLAGLLLVFLTLRNGVELPETLGFVAMSLLALSLFWWAVDTTRRRPPHVAHSGKDPDTLYEDGPYAYVRHPFYLAYCLFWVGSAIAVGGHQWLVAAFLVIWYYVTSRREETHFLRSSMAGSYSEYRRRTGMILPKVHRIRHR</sequence>
<dbReference type="InterPro" id="IPR007318">
    <property type="entry name" value="Phopholipid_MeTrfase"/>
</dbReference>
<keyword evidence="2 5" id="KW-0812">Transmembrane</keyword>
<evidence type="ECO:0008006" key="8">
    <source>
        <dbReference type="Google" id="ProtNLM"/>
    </source>
</evidence>
<dbReference type="AlphaFoldDB" id="A0A8J3DYA1"/>
<feature type="transmembrane region" description="Helical" evidence="5">
    <location>
        <begin position="115"/>
        <end position="146"/>
    </location>
</feature>
<evidence type="ECO:0000256" key="5">
    <source>
        <dbReference type="SAM" id="Phobius"/>
    </source>
</evidence>
<feature type="transmembrane region" description="Helical" evidence="5">
    <location>
        <begin position="34"/>
        <end position="52"/>
    </location>
</feature>
<dbReference type="Pfam" id="PF04191">
    <property type="entry name" value="PEMT"/>
    <property type="match status" value="1"/>
</dbReference>
<evidence type="ECO:0000256" key="1">
    <source>
        <dbReference type="ARBA" id="ARBA00004127"/>
    </source>
</evidence>
<reference evidence="6" key="1">
    <citation type="journal article" date="2014" name="Int. J. Syst. Evol. Microbiol.">
        <title>Complete genome sequence of Corynebacterium casei LMG S-19264T (=DSM 44701T), isolated from a smear-ripened cheese.</title>
        <authorList>
            <consortium name="US DOE Joint Genome Institute (JGI-PGF)"/>
            <person name="Walter F."/>
            <person name="Albersmeier A."/>
            <person name="Kalinowski J."/>
            <person name="Ruckert C."/>
        </authorList>
    </citation>
    <scope>NUCLEOTIDE SEQUENCE</scope>
    <source>
        <strain evidence="6">KCTC 42249</strain>
    </source>
</reference>
<gene>
    <name evidence="6" type="ORF">GCM10016234_16140</name>
</gene>
<feature type="transmembrane region" description="Helical" evidence="5">
    <location>
        <begin position="64"/>
        <end position="81"/>
    </location>
</feature>
<evidence type="ECO:0000313" key="6">
    <source>
        <dbReference type="EMBL" id="GHD12192.1"/>
    </source>
</evidence>
<reference evidence="6" key="2">
    <citation type="submission" date="2020-09" db="EMBL/GenBank/DDBJ databases">
        <authorList>
            <person name="Sun Q."/>
            <person name="Kim S."/>
        </authorList>
    </citation>
    <scope>NUCLEOTIDE SEQUENCE</scope>
    <source>
        <strain evidence="6">KCTC 42249</strain>
    </source>
</reference>